<dbReference type="EMBL" id="CP075864">
    <property type="protein sequence ID" value="QYS93788.1"/>
    <property type="molecule type" value="Genomic_DNA"/>
</dbReference>
<dbReference type="AlphaFoldDB" id="A0A8G0L117"/>
<evidence type="ECO:0000313" key="3">
    <source>
        <dbReference type="Proteomes" id="UP000826661"/>
    </source>
</evidence>
<evidence type="ECO:0000313" key="2">
    <source>
        <dbReference type="EMBL" id="QYS93788.1"/>
    </source>
</evidence>
<feature type="region of interest" description="Disordered" evidence="1">
    <location>
        <begin position="88"/>
        <end position="113"/>
    </location>
</feature>
<evidence type="ECO:0000256" key="1">
    <source>
        <dbReference type="SAM" id="MobiDB-lite"/>
    </source>
</evidence>
<accession>A0A8G0L117</accession>
<proteinExistence type="predicted"/>
<dbReference type="Proteomes" id="UP000826661">
    <property type="component" value="Chromosome I"/>
</dbReference>
<gene>
    <name evidence="2" type="ORF">H0G86_001156</name>
</gene>
<keyword evidence="3" id="KW-1185">Reference proteome</keyword>
<protein>
    <submittedName>
        <fullName evidence="2">Uncharacterized protein</fullName>
    </submittedName>
</protein>
<name>A0A8G0L117_9HYPO</name>
<organism evidence="2 3">
    <name type="scientific">Trichoderma simmonsii</name>
    <dbReference type="NCBI Taxonomy" id="1491479"/>
    <lineage>
        <taxon>Eukaryota</taxon>
        <taxon>Fungi</taxon>
        <taxon>Dikarya</taxon>
        <taxon>Ascomycota</taxon>
        <taxon>Pezizomycotina</taxon>
        <taxon>Sordariomycetes</taxon>
        <taxon>Hypocreomycetidae</taxon>
        <taxon>Hypocreales</taxon>
        <taxon>Hypocreaceae</taxon>
        <taxon>Trichoderma</taxon>
    </lineage>
</organism>
<sequence>MHLHVSCISIGQHRASSHLLVFFDAAPPLVPLSACLGYLKLSLAPVPPLSLSSLSLLLLLSRFVFLLFKLFQLNPFSVVLLICPSPKDKADQRKAPDTPPVALLPHHSFLQLS</sequence>
<reference evidence="2 3" key="1">
    <citation type="journal article" date="2021" name="BMC Genomics">
        <title>Telomere-to-telomere genome assembly of asparaginase-producing Trichoderma simmonsii.</title>
        <authorList>
            <person name="Chung D."/>
            <person name="Kwon Y.M."/>
            <person name="Yang Y."/>
        </authorList>
    </citation>
    <scope>NUCLEOTIDE SEQUENCE [LARGE SCALE GENOMIC DNA]</scope>
    <source>
        <strain evidence="2 3">GH-Sj1</strain>
    </source>
</reference>